<name>A0A0E2D8B6_LEPIR</name>
<dbReference type="AlphaFoldDB" id="A0A0E2D8B6"/>
<dbReference type="EMBL" id="AHNR02000023">
    <property type="protein sequence ID" value="EKR56119.1"/>
    <property type="molecule type" value="Genomic_DNA"/>
</dbReference>
<dbReference type="Proteomes" id="UP000001340">
    <property type="component" value="Unassembled WGS sequence"/>
</dbReference>
<accession>A0A0E2D8B6</accession>
<comment type="caution">
    <text evidence="1">The sequence shown here is derived from an EMBL/GenBank/DDBJ whole genome shotgun (WGS) entry which is preliminary data.</text>
</comment>
<evidence type="ECO:0000313" key="2">
    <source>
        <dbReference type="Proteomes" id="UP000001340"/>
    </source>
</evidence>
<gene>
    <name evidence="1" type="ORF">LEP1GSC105_4721</name>
</gene>
<evidence type="ECO:0000313" key="1">
    <source>
        <dbReference type="EMBL" id="EKR56119.1"/>
    </source>
</evidence>
<sequence>MGYRAFCSLGFRLKKEFFEIGSESKLTSSEITLMGMRLTSGFLIEA</sequence>
<proteinExistence type="predicted"/>
<reference evidence="1 2" key="1">
    <citation type="submission" date="2012-10" db="EMBL/GenBank/DDBJ databases">
        <authorList>
            <person name="Harkins D.M."/>
            <person name="Durkin A.S."/>
            <person name="Brinkac L.M."/>
            <person name="Haft D.H."/>
            <person name="Selengut J.D."/>
            <person name="Sanka R."/>
            <person name="DePew J."/>
            <person name="Purushe J."/>
            <person name="Chanthongthip A."/>
            <person name="Lattana O."/>
            <person name="Phetsouvanh R."/>
            <person name="Newton P.N."/>
            <person name="Vinetz J.M."/>
            <person name="Sutton G.G."/>
            <person name="Nierman W.C."/>
            <person name="Fouts D.E."/>
        </authorList>
    </citation>
    <scope>NUCLEOTIDE SEQUENCE [LARGE SCALE GENOMIC DNA]</scope>
    <source>
        <strain evidence="1 2">UI 12758</strain>
    </source>
</reference>
<protein>
    <submittedName>
        <fullName evidence="1">Uncharacterized protein</fullName>
    </submittedName>
</protein>
<organism evidence="1 2">
    <name type="scientific">Leptospira interrogans str. UI 12758</name>
    <dbReference type="NCBI Taxonomy" id="1049938"/>
    <lineage>
        <taxon>Bacteria</taxon>
        <taxon>Pseudomonadati</taxon>
        <taxon>Spirochaetota</taxon>
        <taxon>Spirochaetia</taxon>
        <taxon>Leptospirales</taxon>
        <taxon>Leptospiraceae</taxon>
        <taxon>Leptospira</taxon>
    </lineage>
</organism>